<protein>
    <submittedName>
        <fullName evidence="3">Universal stress protein</fullName>
    </submittedName>
</protein>
<dbReference type="PANTHER" id="PTHR46268:SF6">
    <property type="entry name" value="UNIVERSAL STRESS PROTEIN UP12"/>
    <property type="match status" value="1"/>
</dbReference>
<evidence type="ECO:0000256" key="1">
    <source>
        <dbReference type="ARBA" id="ARBA00008791"/>
    </source>
</evidence>
<reference evidence="3 4" key="1">
    <citation type="submission" date="2023-09" db="EMBL/GenBank/DDBJ databases">
        <authorList>
            <person name="Qi X."/>
        </authorList>
    </citation>
    <scope>NUCLEOTIDE SEQUENCE [LARGE SCALE GENOMIC DNA]</scope>
    <source>
        <strain evidence="3 4">S1-1</strain>
    </source>
</reference>
<evidence type="ECO:0000259" key="2">
    <source>
        <dbReference type="Pfam" id="PF00582"/>
    </source>
</evidence>
<dbReference type="InterPro" id="IPR006016">
    <property type="entry name" value="UspA"/>
</dbReference>
<dbReference type="Proteomes" id="UP001301442">
    <property type="component" value="Chromosome"/>
</dbReference>
<keyword evidence="4" id="KW-1185">Reference proteome</keyword>
<dbReference type="EMBL" id="CP136600">
    <property type="protein sequence ID" value="WOH38316.1"/>
    <property type="molecule type" value="Genomic_DNA"/>
</dbReference>
<dbReference type="Pfam" id="PF00582">
    <property type="entry name" value="Usp"/>
    <property type="match status" value="1"/>
</dbReference>
<accession>A0ABZ0GSE3</accession>
<evidence type="ECO:0000313" key="4">
    <source>
        <dbReference type="Proteomes" id="UP001301442"/>
    </source>
</evidence>
<name>A0ABZ0GSE3_9GAMM</name>
<evidence type="ECO:0000313" key="3">
    <source>
        <dbReference type="EMBL" id="WOH38316.1"/>
    </source>
</evidence>
<dbReference type="SUPFAM" id="SSF52402">
    <property type="entry name" value="Adenine nucleotide alpha hydrolases-like"/>
    <property type="match status" value="1"/>
</dbReference>
<organism evidence="3 4">
    <name type="scientific">Thalassotalea fonticola</name>
    <dbReference type="NCBI Taxonomy" id="3065649"/>
    <lineage>
        <taxon>Bacteria</taxon>
        <taxon>Pseudomonadati</taxon>
        <taxon>Pseudomonadota</taxon>
        <taxon>Gammaproteobacteria</taxon>
        <taxon>Alteromonadales</taxon>
        <taxon>Colwelliaceae</taxon>
        <taxon>Thalassotalea</taxon>
    </lineage>
</organism>
<dbReference type="CDD" id="cd00293">
    <property type="entry name" value="USP-like"/>
    <property type="match status" value="1"/>
</dbReference>
<dbReference type="PANTHER" id="PTHR46268">
    <property type="entry name" value="STRESS RESPONSE PROTEIN NHAX"/>
    <property type="match status" value="1"/>
</dbReference>
<dbReference type="Gene3D" id="3.40.50.620">
    <property type="entry name" value="HUPs"/>
    <property type="match status" value="1"/>
</dbReference>
<dbReference type="InterPro" id="IPR006015">
    <property type="entry name" value="Universal_stress_UspA"/>
</dbReference>
<dbReference type="PRINTS" id="PR01438">
    <property type="entry name" value="UNVRSLSTRESS"/>
</dbReference>
<comment type="similarity">
    <text evidence="1">Belongs to the universal stress protein A family.</text>
</comment>
<gene>
    <name evidence="3" type="ORF">RI844_03520</name>
</gene>
<proteinExistence type="inferred from homology"/>
<sequence length="145" mass="16299">MNKVLYTVGIDGSEWSYRAVERAIHLAEFTDARVKLVYVLQWPHITPISVGGVDPFVFNREDEEKRINDKVIKPLIAKFSEKNIPLESELIFGEPVHELSKQVKNEHANMLFLGRRGRSVFGDLVLGSVANKLAHVVGIPVVLVP</sequence>
<dbReference type="RefSeq" id="WP_348397088.1">
    <property type="nucleotide sequence ID" value="NZ_CP136600.1"/>
</dbReference>
<feature type="domain" description="UspA" evidence="2">
    <location>
        <begin position="8"/>
        <end position="145"/>
    </location>
</feature>
<dbReference type="InterPro" id="IPR014729">
    <property type="entry name" value="Rossmann-like_a/b/a_fold"/>
</dbReference>